<dbReference type="AlphaFoldDB" id="A0A2S9J807"/>
<evidence type="ECO:0000256" key="1">
    <source>
        <dbReference type="ARBA" id="ARBA00004651"/>
    </source>
</evidence>
<dbReference type="InterPro" id="IPR050833">
    <property type="entry name" value="Poly_Biosynth_Transport"/>
</dbReference>
<reference evidence="8 9" key="1">
    <citation type="submission" date="2018-02" db="EMBL/GenBank/DDBJ databases">
        <title>The draft genome of Sphingobacterium sp. 5JN-11.</title>
        <authorList>
            <person name="Liu L."/>
            <person name="Li L."/>
            <person name="Liang L."/>
            <person name="Zhang X."/>
            <person name="Wang T."/>
        </authorList>
    </citation>
    <scope>NUCLEOTIDE SEQUENCE [LARGE SCALE GENOMIC DNA]</scope>
    <source>
        <strain evidence="8 9">5JN-11</strain>
    </source>
</reference>
<dbReference type="OrthoDB" id="9770347at2"/>
<evidence type="ECO:0000256" key="3">
    <source>
        <dbReference type="ARBA" id="ARBA00022475"/>
    </source>
</evidence>
<dbReference type="EMBL" id="PVBQ01000002">
    <property type="protein sequence ID" value="PRD48923.1"/>
    <property type="molecule type" value="Genomic_DNA"/>
</dbReference>
<feature type="transmembrane region" description="Helical" evidence="7">
    <location>
        <begin position="391"/>
        <end position="410"/>
    </location>
</feature>
<evidence type="ECO:0000256" key="4">
    <source>
        <dbReference type="ARBA" id="ARBA00022692"/>
    </source>
</evidence>
<evidence type="ECO:0000256" key="7">
    <source>
        <dbReference type="SAM" id="Phobius"/>
    </source>
</evidence>
<feature type="transmembrane region" description="Helical" evidence="7">
    <location>
        <begin position="326"/>
        <end position="343"/>
    </location>
</feature>
<dbReference type="Proteomes" id="UP000239711">
    <property type="component" value="Unassembled WGS sequence"/>
</dbReference>
<feature type="transmembrane region" description="Helical" evidence="7">
    <location>
        <begin position="45"/>
        <end position="69"/>
    </location>
</feature>
<keyword evidence="6 7" id="KW-0472">Membrane</keyword>
<feature type="transmembrane region" description="Helical" evidence="7">
    <location>
        <begin position="21"/>
        <end position="39"/>
    </location>
</feature>
<dbReference type="Pfam" id="PF13440">
    <property type="entry name" value="Polysacc_synt_3"/>
    <property type="match status" value="1"/>
</dbReference>
<comment type="caution">
    <text evidence="8">The sequence shown here is derived from an EMBL/GenBank/DDBJ whole genome shotgun (WGS) entry which is preliminary data.</text>
</comment>
<keyword evidence="5 7" id="KW-1133">Transmembrane helix</keyword>
<evidence type="ECO:0000256" key="6">
    <source>
        <dbReference type="ARBA" id="ARBA00023136"/>
    </source>
</evidence>
<keyword evidence="4 7" id="KW-0812">Transmembrane</keyword>
<sequence length="484" mass="54850">MSENIKQNTLKGLLWNAIDRFGYQLVITLVGIITARVLPEEDFGVVAVLIIFTNIATSIVDSGLATSLVRSPKVDEKDYSSMFAFNLLVSVLLYLLLFFAAPSIERFNNIDNLALYARVLFLQVLTQSFGLVQYVKLLRSFAFKETARINVLAVVFSGILVVSLALFGFGVWALLLQALLYSCFRTTMLWIWGDWRLNFFFSGRILRNHLKFSSSFMMGRILSRSFSQVYYSFIGKHFTLQDTGYYYQSNKWGETPSMLISSIIQGTTLTTLASIQNDYPRFLNACRKSMQTLAFVLFPAVFCAIAVAEPAFVLVLTDKWLPSVPYFQLLCFAGIFFSLIDLNTNFLNVKGKANYTLWLELSQLTLALLVLWLTYPFGILSIIYGQIGVRLVLYGISTWVSSKVYGYGLFKQLKDIGPSFVVSLIAFAVVWTSGYFIGDTSYLVRLLLQCAIFVLVYLLGSHLISNVVWFELLEIGKRKLSKWK</sequence>
<gene>
    <name evidence="8" type="ORF">C5745_03020</name>
</gene>
<proteinExistence type="inferred from homology"/>
<feature type="transmembrane region" description="Helical" evidence="7">
    <location>
        <begin position="149"/>
        <end position="172"/>
    </location>
</feature>
<comment type="subcellular location">
    <subcellularLocation>
        <location evidence="1">Cell membrane</location>
        <topology evidence="1">Multi-pass membrane protein</topology>
    </subcellularLocation>
</comment>
<dbReference type="GO" id="GO:0005886">
    <property type="term" value="C:plasma membrane"/>
    <property type="evidence" value="ECO:0007669"/>
    <property type="project" value="UniProtKB-SubCell"/>
</dbReference>
<dbReference type="RefSeq" id="WP_105715488.1">
    <property type="nucleotide sequence ID" value="NZ_PVBQ01000002.1"/>
</dbReference>
<keyword evidence="9" id="KW-1185">Reference proteome</keyword>
<protein>
    <recommendedName>
        <fullName evidence="10">Flippase</fullName>
    </recommendedName>
</protein>
<feature type="transmembrane region" description="Helical" evidence="7">
    <location>
        <begin position="113"/>
        <end position="137"/>
    </location>
</feature>
<evidence type="ECO:0000313" key="8">
    <source>
        <dbReference type="EMBL" id="PRD48923.1"/>
    </source>
</evidence>
<keyword evidence="3" id="KW-1003">Cell membrane</keyword>
<organism evidence="8 9">
    <name type="scientific">Sphingobacterium haloxyli</name>
    <dbReference type="NCBI Taxonomy" id="2100533"/>
    <lineage>
        <taxon>Bacteria</taxon>
        <taxon>Pseudomonadati</taxon>
        <taxon>Bacteroidota</taxon>
        <taxon>Sphingobacteriia</taxon>
        <taxon>Sphingobacteriales</taxon>
        <taxon>Sphingobacteriaceae</taxon>
        <taxon>Sphingobacterium</taxon>
    </lineage>
</organism>
<feature type="transmembrane region" description="Helical" evidence="7">
    <location>
        <begin position="443"/>
        <end position="470"/>
    </location>
</feature>
<feature type="transmembrane region" description="Helical" evidence="7">
    <location>
        <begin position="81"/>
        <end position="101"/>
    </location>
</feature>
<feature type="transmembrane region" description="Helical" evidence="7">
    <location>
        <begin position="417"/>
        <end position="437"/>
    </location>
</feature>
<feature type="transmembrane region" description="Helical" evidence="7">
    <location>
        <begin position="178"/>
        <end position="197"/>
    </location>
</feature>
<dbReference type="CDD" id="cd13127">
    <property type="entry name" value="MATE_tuaB_like"/>
    <property type="match status" value="1"/>
</dbReference>
<evidence type="ECO:0000256" key="5">
    <source>
        <dbReference type="ARBA" id="ARBA00022989"/>
    </source>
</evidence>
<evidence type="ECO:0000313" key="9">
    <source>
        <dbReference type="Proteomes" id="UP000239711"/>
    </source>
</evidence>
<feature type="transmembrane region" description="Helical" evidence="7">
    <location>
        <begin position="364"/>
        <end position="385"/>
    </location>
</feature>
<evidence type="ECO:0008006" key="10">
    <source>
        <dbReference type="Google" id="ProtNLM"/>
    </source>
</evidence>
<accession>A0A2S9J807</accession>
<dbReference type="PANTHER" id="PTHR30250:SF10">
    <property type="entry name" value="LIPOPOLYSACCHARIDE BIOSYNTHESIS PROTEIN WZXC"/>
    <property type="match status" value="1"/>
</dbReference>
<feature type="transmembrane region" description="Helical" evidence="7">
    <location>
        <begin position="293"/>
        <end position="314"/>
    </location>
</feature>
<dbReference type="PANTHER" id="PTHR30250">
    <property type="entry name" value="PST FAMILY PREDICTED COLANIC ACID TRANSPORTER"/>
    <property type="match status" value="1"/>
</dbReference>
<evidence type="ECO:0000256" key="2">
    <source>
        <dbReference type="ARBA" id="ARBA00007430"/>
    </source>
</evidence>
<name>A0A2S9J807_9SPHI</name>
<comment type="similarity">
    <text evidence="2">Belongs to the polysaccharide synthase family.</text>
</comment>